<organism evidence="7 8">
    <name type="scientific">Phyllachora maydis</name>
    <dbReference type="NCBI Taxonomy" id="1825666"/>
    <lineage>
        <taxon>Eukaryota</taxon>
        <taxon>Fungi</taxon>
        <taxon>Dikarya</taxon>
        <taxon>Ascomycota</taxon>
        <taxon>Pezizomycotina</taxon>
        <taxon>Sordariomycetes</taxon>
        <taxon>Sordariomycetidae</taxon>
        <taxon>Phyllachorales</taxon>
        <taxon>Phyllachoraceae</taxon>
        <taxon>Phyllachora</taxon>
    </lineage>
</organism>
<feature type="transmembrane region" description="Helical" evidence="6">
    <location>
        <begin position="97"/>
        <end position="117"/>
    </location>
</feature>
<feature type="compositionally biased region" description="Basic and acidic residues" evidence="5">
    <location>
        <begin position="345"/>
        <end position="354"/>
    </location>
</feature>
<dbReference type="GO" id="GO:0012505">
    <property type="term" value="C:endomembrane system"/>
    <property type="evidence" value="ECO:0007669"/>
    <property type="project" value="UniProtKB-SubCell"/>
</dbReference>
<comment type="subcellular location">
    <subcellularLocation>
        <location evidence="1">Endomembrane system</location>
        <topology evidence="1">Multi-pass membrane protein</topology>
    </subcellularLocation>
</comment>
<feature type="transmembrane region" description="Helical" evidence="6">
    <location>
        <begin position="182"/>
        <end position="203"/>
    </location>
</feature>
<sequence length="354" mass="39663">MLPSSSPRLIEGGRHSRSRDKNKKKKKARGISLTLTCSTAGNPVKIHGWNEQRCPLFSFPSNAELEVVDTAAQAFAFGQDLWDPSHRFETSWVLSPWVLFFLRALFAVYILFVQVFVLGWYCGHGALGGCAAAGNTFSYFTVLTYWGMGFYFAAAAAHTFTYARAAAPLLDRFPRPLQALHATLYTTVVVYPFIVTVVYWGLLYPGAWFPLVFRAWSNVSQHAMNSAFALFEILLARTRPPPVVHLLALVVVLALYLALAYLTRATKGFYVYPFLDPSQGAGRTAGYILGILLAVIVVFGLVYGVIALRVWITERKLGMDGKFARQPDTWRAEPWTQQQDTEMAGVRERNREQT</sequence>
<name>A0AAD9I0S9_9PEZI</name>
<dbReference type="Proteomes" id="UP001217918">
    <property type="component" value="Unassembled WGS sequence"/>
</dbReference>
<protein>
    <submittedName>
        <fullName evidence="7">Uncharacterized protein</fullName>
    </submittedName>
</protein>
<evidence type="ECO:0000256" key="2">
    <source>
        <dbReference type="ARBA" id="ARBA00022692"/>
    </source>
</evidence>
<feature type="region of interest" description="Disordered" evidence="5">
    <location>
        <begin position="334"/>
        <end position="354"/>
    </location>
</feature>
<evidence type="ECO:0000256" key="3">
    <source>
        <dbReference type="ARBA" id="ARBA00022989"/>
    </source>
</evidence>
<feature type="transmembrane region" description="Helical" evidence="6">
    <location>
        <begin position="284"/>
        <end position="312"/>
    </location>
</feature>
<dbReference type="InterPro" id="IPR006838">
    <property type="entry name" value="ADTRP_AIG1"/>
</dbReference>
<evidence type="ECO:0000256" key="4">
    <source>
        <dbReference type="ARBA" id="ARBA00023136"/>
    </source>
</evidence>
<feature type="transmembrane region" description="Helical" evidence="6">
    <location>
        <begin position="243"/>
        <end position="264"/>
    </location>
</feature>
<gene>
    <name evidence="7" type="ORF">P8C59_002920</name>
</gene>
<dbReference type="PANTHER" id="PTHR12242">
    <property type="entry name" value="OS02G0130600 PROTEIN-RELATED"/>
    <property type="match status" value="1"/>
</dbReference>
<dbReference type="Pfam" id="PF04750">
    <property type="entry name" value="Far-17a_AIG1"/>
    <property type="match status" value="1"/>
</dbReference>
<evidence type="ECO:0000313" key="8">
    <source>
        <dbReference type="Proteomes" id="UP001217918"/>
    </source>
</evidence>
<evidence type="ECO:0000313" key="7">
    <source>
        <dbReference type="EMBL" id="KAK2068272.1"/>
    </source>
</evidence>
<keyword evidence="8" id="KW-1185">Reference proteome</keyword>
<reference evidence="7" key="1">
    <citation type="journal article" date="2023" name="Mol. Plant Microbe Interact.">
        <title>Elucidating the Obligate Nature and Biological Capacity of an Invasive Fungal Corn Pathogen.</title>
        <authorList>
            <person name="MacCready J.S."/>
            <person name="Roggenkamp E.M."/>
            <person name="Gdanetz K."/>
            <person name="Chilvers M.I."/>
        </authorList>
    </citation>
    <scope>NUCLEOTIDE SEQUENCE</scope>
    <source>
        <strain evidence="7">PM02</strain>
    </source>
</reference>
<comment type="caution">
    <text evidence="7">The sequence shown here is derived from an EMBL/GenBank/DDBJ whole genome shotgun (WGS) entry which is preliminary data.</text>
</comment>
<feature type="region of interest" description="Disordered" evidence="5">
    <location>
        <begin position="1"/>
        <end position="28"/>
    </location>
</feature>
<dbReference type="GO" id="GO:0016020">
    <property type="term" value="C:membrane"/>
    <property type="evidence" value="ECO:0007669"/>
    <property type="project" value="InterPro"/>
</dbReference>
<evidence type="ECO:0000256" key="1">
    <source>
        <dbReference type="ARBA" id="ARBA00004127"/>
    </source>
</evidence>
<evidence type="ECO:0000256" key="6">
    <source>
        <dbReference type="SAM" id="Phobius"/>
    </source>
</evidence>
<dbReference type="PANTHER" id="PTHR12242:SF1">
    <property type="entry name" value="MYND-TYPE DOMAIN-CONTAINING PROTEIN"/>
    <property type="match status" value="1"/>
</dbReference>
<dbReference type="AlphaFoldDB" id="A0AAD9I0S9"/>
<proteinExistence type="predicted"/>
<evidence type="ECO:0000256" key="5">
    <source>
        <dbReference type="SAM" id="MobiDB-lite"/>
    </source>
</evidence>
<keyword evidence="4 6" id="KW-0472">Membrane</keyword>
<accession>A0AAD9I0S9</accession>
<keyword evidence="3 6" id="KW-1133">Transmembrane helix</keyword>
<feature type="transmembrane region" description="Helical" evidence="6">
    <location>
        <begin position="137"/>
        <end position="161"/>
    </location>
</feature>
<feature type="compositionally biased region" description="Basic residues" evidence="5">
    <location>
        <begin position="15"/>
        <end position="28"/>
    </location>
</feature>
<dbReference type="EMBL" id="JAQQPM010000002">
    <property type="protein sequence ID" value="KAK2068272.1"/>
    <property type="molecule type" value="Genomic_DNA"/>
</dbReference>
<keyword evidence="2 6" id="KW-0812">Transmembrane</keyword>